<dbReference type="AlphaFoldDB" id="A0A4Q2EJP6"/>
<dbReference type="PIRSF" id="PIRSF000350">
    <property type="entry name" value="Mercury_reductase_MerA"/>
    <property type="match status" value="1"/>
</dbReference>
<evidence type="ECO:0000256" key="9">
    <source>
        <dbReference type="PIRSR" id="PIRSR000350-3"/>
    </source>
</evidence>
<dbReference type="InterPro" id="IPR004099">
    <property type="entry name" value="Pyr_nucl-diS_OxRdtase_dimer"/>
</dbReference>
<dbReference type="SUPFAM" id="SSF55424">
    <property type="entry name" value="FAD/NAD-linked reductases, dimerisation (C-terminal) domain"/>
    <property type="match status" value="1"/>
</dbReference>
<feature type="binding site" evidence="9">
    <location>
        <position position="309"/>
    </location>
    <ligand>
        <name>FAD</name>
        <dbReference type="ChEBI" id="CHEBI:57692"/>
    </ligand>
</feature>
<proteinExistence type="inferred from homology"/>
<keyword evidence="7 11" id="KW-0676">Redox-active center</keyword>
<dbReference type="Gene3D" id="3.30.390.30">
    <property type="match status" value="1"/>
</dbReference>
<feature type="domain" description="Pyridine nucleotide-disulphide oxidoreductase dimerisation" evidence="12">
    <location>
        <begin position="345"/>
        <end position="454"/>
    </location>
</feature>
<comment type="caution">
    <text evidence="14">The sequence shown here is derived from an EMBL/GenBank/DDBJ whole genome shotgun (WGS) entry which is preliminary data.</text>
</comment>
<evidence type="ECO:0000256" key="8">
    <source>
        <dbReference type="PIRSR" id="PIRSR000350-2"/>
    </source>
</evidence>
<dbReference type="PRINTS" id="PR00368">
    <property type="entry name" value="FADPNR"/>
</dbReference>
<feature type="binding site" evidence="9">
    <location>
        <position position="113"/>
    </location>
    <ligand>
        <name>FAD</name>
        <dbReference type="ChEBI" id="CHEBI:57692"/>
    </ligand>
</feature>
<feature type="disulfide bond" description="Redox-active" evidence="10">
    <location>
        <begin position="40"/>
        <end position="45"/>
    </location>
</feature>
<gene>
    <name evidence="14" type="ORF">C1706_03260</name>
</gene>
<keyword evidence="15" id="KW-1185">Reference proteome</keyword>
<dbReference type="RefSeq" id="WP_129457806.1">
    <property type="nucleotide sequence ID" value="NZ_PPCV01000002.1"/>
</dbReference>
<keyword evidence="3 9" id="KW-0274">FAD</keyword>
<evidence type="ECO:0000313" key="14">
    <source>
        <dbReference type="EMBL" id="RXW32912.1"/>
    </source>
</evidence>
<dbReference type="InterPro" id="IPR036188">
    <property type="entry name" value="FAD/NAD-bd_sf"/>
</dbReference>
<feature type="binding site" evidence="9">
    <location>
        <position position="268"/>
    </location>
    <ligand>
        <name>NAD(+)</name>
        <dbReference type="ChEBI" id="CHEBI:57540"/>
    </ligand>
</feature>
<comment type="similarity">
    <text evidence="1 11">Belongs to the class-I pyridine nucleotide-disulfide oxidoreductase family.</text>
</comment>
<dbReference type="Gene3D" id="3.50.50.60">
    <property type="entry name" value="FAD/NAD(P)-binding domain"/>
    <property type="match status" value="2"/>
</dbReference>
<dbReference type="OrthoDB" id="4763248at2"/>
<evidence type="ECO:0000259" key="12">
    <source>
        <dbReference type="Pfam" id="PF02852"/>
    </source>
</evidence>
<accession>A0A4Q2EJP6</accession>
<reference evidence="14 15" key="1">
    <citation type="submission" date="2018-01" db="EMBL/GenBank/DDBJ databases">
        <title>Lactibacter flavus gen. nov., sp. nov., a novel bacterium of the family Propionibacteriaceae isolated from raw milk and dairy products.</title>
        <authorList>
            <person name="Wenning M."/>
            <person name="Breitenwieser F."/>
            <person name="Huptas C."/>
            <person name="von Neubeck M."/>
            <person name="Busse H.-J."/>
            <person name="Scherer S."/>
        </authorList>
    </citation>
    <scope>NUCLEOTIDE SEQUENCE [LARGE SCALE GENOMIC DNA]</scope>
    <source>
        <strain evidence="14 15">VG341</strain>
    </source>
</reference>
<dbReference type="NCBIfam" id="NF005884">
    <property type="entry name" value="PRK07846.1"/>
    <property type="match status" value="1"/>
</dbReference>
<dbReference type="InterPro" id="IPR050151">
    <property type="entry name" value="Class-I_Pyr_Nuc-Dis_Oxidored"/>
</dbReference>
<dbReference type="InterPro" id="IPR001100">
    <property type="entry name" value="Pyr_nuc-diS_OxRdtase"/>
</dbReference>
<keyword evidence="6" id="KW-1015">Disulfide bond</keyword>
<protein>
    <submittedName>
        <fullName evidence="14">Mycothione reductase</fullName>
    </submittedName>
</protein>
<feature type="binding site" evidence="9">
    <location>
        <begin position="315"/>
        <end position="318"/>
    </location>
    <ligand>
        <name>FAD</name>
        <dbReference type="ChEBI" id="CHEBI:57692"/>
    </ligand>
</feature>
<dbReference type="InterPro" id="IPR023753">
    <property type="entry name" value="FAD/NAD-binding_dom"/>
</dbReference>
<evidence type="ECO:0000256" key="7">
    <source>
        <dbReference type="ARBA" id="ARBA00023284"/>
    </source>
</evidence>
<dbReference type="Pfam" id="PF07992">
    <property type="entry name" value="Pyr_redox_2"/>
    <property type="match status" value="1"/>
</dbReference>
<keyword evidence="2 11" id="KW-0285">Flavoprotein</keyword>
<dbReference type="InterPro" id="IPR012999">
    <property type="entry name" value="Pyr_OxRdtase_I_AS"/>
</dbReference>
<evidence type="ECO:0000256" key="1">
    <source>
        <dbReference type="ARBA" id="ARBA00007532"/>
    </source>
</evidence>
<dbReference type="PANTHER" id="PTHR22912">
    <property type="entry name" value="DISULFIDE OXIDOREDUCTASE"/>
    <property type="match status" value="1"/>
</dbReference>
<feature type="binding site" evidence="9">
    <location>
        <begin position="178"/>
        <end position="185"/>
    </location>
    <ligand>
        <name>NAD(+)</name>
        <dbReference type="ChEBI" id="CHEBI:57540"/>
    </ligand>
</feature>
<evidence type="ECO:0000313" key="15">
    <source>
        <dbReference type="Proteomes" id="UP000290624"/>
    </source>
</evidence>
<dbReference type="GO" id="GO:0004148">
    <property type="term" value="F:dihydrolipoyl dehydrogenase (NADH) activity"/>
    <property type="evidence" value="ECO:0007669"/>
    <property type="project" value="TreeGrafter"/>
</dbReference>
<name>A0A4Q2EJP6_9ACTN</name>
<dbReference type="SUPFAM" id="SSF51905">
    <property type="entry name" value="FAD/NAD(P)-binding domain"/>
    <property type="match status" value="1"/>
</dbReference>
<dbReference type="GO" id="GO:0050660">
    <property type="term" value="F:flavin adenine dinucleotide binding"/>
    <property type="evidence" value="ECO:0007669"/>
    <property type="project" value="TreeGrafter"/>
</dbReference>
<feature type="binding site" evidence="9">
    <location>
        <position position="49"/>
    </location>
    <ligand>
        <name>FAD</name>
        <dbReference type="ChEBI" id="CHEBI:57692"/>
    </ligand>
</feature>
<evidence type="ECO:0000256" key="6">
    <source>
        <dbReference type="ARBA" id="ARBA00023157"/>
    </source>
</evidence>
<dbReference type="InterPro" id="IPR016156">
    <property type="entry name" value="FAD/NAD-linked_Rdtase_dimer_sf"/>
</dbReference>
<feature type="active site" description="Proton acceptor" evidence="8">
    <location>
        <position position="444"/>
    </location>
</feature>
<dbReference type="PANTHER" id="PTHR22912:SF217">
    <property type="entry name" value="DIHYDROLIPOYL DEHYDROGENASE"/>
    <property type="match status" value="1"/>
</dbReference>
<keyword evidence="5 9" id="KW-0520">NAD</keyword>
<comment type="cofactor">
    <cofactor evidence="9">
        <name>FAD</name>
        <dbReference type="ChEBI" id="CHEBI:57692"/>
    </cofactor>
    <text evidence="9">Binds 1 FAD per subunit.</text>
</comment>
<organism evidence="14 15">
    <name type="scientific">Propioniciclava flava</name>
    <dbReference type="NCBI Taxonomy" id="2072026"/>
    <lineage>
        <taxon>Bacteria</taxon>
        <taxon>Bacillati</taxon>
        <taxon>Actinomycetota</taxon>
        <taxon>Actinomycetes</taxon>
        <taxon>Propionibacteriales</taxon>
        <taxon>Propionibacteriaceae</taxon>
        <taxon>Propioniciclava</taxon>
    </lineage>
</organism>
<evidence type="ECO:0000256" key="10">
    <source>
        <dbReference type="PIRSR" id="PIRSR000350-4"/>
    </source>
</evidence>
<evidence type="ECO:0000259" key="13">
    <source>
        <dbReference type="Pfam" id="PF07992"/>
    </source>
</evidence>
<sequence>MRAFDLIVIGAGSGNSIIDERFAHQRVALLDNGRRFGGTCLNYGCIPTKMFVLPADYLTSPADAARVGVHLDAASADWAQVRDRIFGRIDPISDAGRDWRAESPNVTLFRETGRFIGPKTLRVGDEEITADKIVIAAGSRAVIPPLPGLSAAFEAGLAHTSDTIMRIGSLPPRITILGTGYIGSEFAHVFSAFGSSVTMIGRSARVLGREDEAIAERYTSVLAEAIDLRLERDITDISVADGVVTVTMRRRDGSVDAVESDLLLVATGRTPNGDTLDVQASGVAMDAAGFILVDDQQRTSVPGIWALGDVSSPWMLKHVANHEARIVAHNLLDPQHPARRDDRPVPHAVFGHPQVASVGLTEREAREGGLDVVVAVQDYAGTAYGWAMEDRDSFVKVVADRRTGRLVGAHVIGPQASVLIQPLIQAMSFSLSVSEMARGQFWIHPALTEVVENALLGLGLGEGQ</sequence>
<dbReference type="PROSITE" id="PS00076">
    <property type="entry name" value="PYRIDINE_REDOX_1"/>
    <property type="match status" value="1"/>
</dbReference>
<evidence type="ECO:0000256" key="4">
    <source>
        <dbReference type="ARBA" id="ARBA00023002"/>
    </source>
</evidence>
<dbReference type="PRINTS" id="PR00411">
    <property type="entry name" value="PNDRDTASEI"/>
</dbReference>
<keyword evidence="4 11" id="KW-0560">Oxidoreductase</keyword>
<feature type="domain" description="FAD/NAD(P)-binding" evidence="13">
    <location>
        <begin position="4"/>
        <end position="323"/>
    </location>
</feature>
<evidence type="ECO:0000256" key="5">
    <source>
        <dbReference type="ARBA" id="ARBA00023027"/>
    </source>
</evidence>
<evidence type="ECO:0000256" key="2">
    <source>
        <dbReference type="ARBA" id="ARBA00022630"/>
    </source>
</evidence>
<evidence type="ECO:0000256" key="11">
    <source>
        <dbReference type="RuleBase" id="RU003691"/>
    </source>
</evidence>
<dbReference type="EMBL" id="PPCV01000002">
    <property type="protein sequence ID" value="RXW32912.1"/>
    <property type="molecule type" value="Genomic_DNA"/>
</dbReference>
<keyword evidence="9" id="KW-0547">Nucleotide-binding</keyword>
<dbReference type="Proteomes" id="UP000290624">
    <property type="component" value="Unassembled WGS sequence"/>
</dbReference>
<evidence type="ECO:0000256" key="3">
    <source>
        <dbReference type="ARBA" id="ARBA00022827"/>
    </source>
</evidence>
<dbReference type="GO" id="GO:0006103">
    <property type="term" value="P:2-oxoglutarate metabolic process"/>
    <property type="evidence" value="ECO:0007669"/>
    <property type="project" value="TreeGrafter"/>
</dbReference>
<dbReference type="Pfam" id="PF02852">
    <property type="entry name" value="Pyr_redox_dim"/>
    <property type="match status" value="1"/>
</dbReference>